<feature type="transmembrane region" description="Helical" evidence="1">
    <location>
        <begin position="107"/>
        <end position="125"/>
    </location>
</feature>
<dbReference type="Proteomes" id="UP000263486">
    <property type="component" value="Unassembled WGS sequence"/>
</dbReference>
<feature type="transmembrane region" description="Helical" evidence="1">
    <location>
        <begin position="9"/>
        <end position="29"/>
    </location>
</feature>
<keyword evidence="1" id="KW-0812">Transmembrane</keyword>
<evidence type="ECO:0000313" key="3">
    <source>
        <dbReference type="Proteomes" id="UP000263486"/>
    </source>
</evidence>
<evidence type="ECO:0008006" key="4">
    <source>
        <dbReference type="Google" id="ProtNLM"/>
    </source>
</evidence>
<evidence type="ECO:0000313" key="2">
    <source>
        <dbReference type="EMBL" id="REI41384.1"/>
    </source>
</evidence>
<organism evidence="2 3">
    <name type="scientific">Psychrilyobacter piezotolerans</name>
    <dbReference type="NCBI Taxonomy" id="2293438"/>
    <lineage>
        <taxon>Bacteria</taxon>
        <taxon>Fusobacteriati</taxon>
        <taxon>Fusobacteriota</taxon>
        <taxon>Fusobacteriia</taxon>
        <taxon>Fusobacteriales</taxon>
        <taxon>Fusobacteriaceae</taxon>
        <taxon>Psychrilyobacter</taxon>
    </lineage>
</organism>
<feature type="transmembrane region" description="Helical" evidence="1">
    <location>
        <begin position="76"/>
        <end position="95"/>
    </location>
</feature>
<reference evidence="2 3" key="1">
    <citation type="submission" date="2018-08" db="EMBL/GenBank/DDBJ databases">
        <title>Draft genome sequence of Psychrilyobacter sp. strain SD5 isolated from Black Sea water.</title>
        <authorList>
            <person name="Yadav S."/>
            <person name="Villanueva L."/>
            <person name="Damste J.S.S."/>
        </authorList>
    </citation>
    <scope>NUCLEOTIDE SEQUENCE [LARGE SCALE GENOMIC DNA]</scope>
    <source>
        <strain evidence="2 3">SD5</strain>
    </source>
</reference>
<dbReference type="EMBL" id="QUAJ01000010">
    <property type="protein sequence ID" value="REI41384.1"/>
    <property type="molecule type" value="Genomic_DNA"/>
</dbReference>
<name>A0ABX9KHL2_9FUSO</name>
<evidence type="ECO:0000256" key="1">
    <source>
        <dbReference type="SAM" id="Phobius"/>
    </source>
</evidence>
<sequence length="135" mass="14803">MEKSDHGLFVLRLGLGLFFLVFGILKFVSHGPMLNMVYPMFYKGMAVSNYIYFLGGVQILLGIMVIIGWKTCLASTILALMQLSTIIVTVPKIIAPFKFAEGMPPNFLFFGAIPILGALIALMLIGPGKMSLDKK</sequence>
<keyword evidence="1" id="KW-0472">Membrane</keyword>
<protein>
    <recommendedName>
        <fullName evidence="4">DoxX family protein</fullName>
    </recommendedName>
</protein>
<proteinExistence type="predicted"/>
<gene>
    <name evidence="2" type="ORF">DYH56_06875</name>
</gene>
<comment type="caution">
    <text evidence="2">The sequence shown here is derived from an EMBL/GenBank/DDBJ whole genome shotgun (WGS) entry which is preliminary data.</text>
</comment>
<keyword evidence="1" id="KW-1133">Transmembrane helix</keyword>
<dbReference type="RefSeq" id="WP_114642132.1">
    <property type="nucleotide sequence ID" value="NZ_JAACIO010000011.1"/>
</dbReference>
<accession>A0ABX9KHL2</accession>
<keyword evidence="3" id="KW-1185">Reference proteome</keyword>
<feature type="transmembrane region" description="Helical" evidence="1">
    <location>
        <begin position="49"/>
        <end position="69"/>
    </location>
</feature>